<comment type="caution">
    <text evidence="3">The sequence shown here is derived from an EMBL/GenBank/DDBJ whole genome shotgun (WGS) entry which is preliminary data.</text>
</comment>
<sequence length="259" mass="29696">MEFNDDESSSDDELMTEGSPANDGKNDDDPVNVDFYDSNEAEKDNPHMNSGIIGESNDNDDETTDPESMDEETGDAFYELEHQKDKAMEELSKIFELMNIDPIHDRSAVLPIRAKIDEVYRKLNQLCDILDGKSQDSHDPNSHGLMIYESNELLAGLKNLFADSNADEQVSLMTIAPKQWGRQKDRKMVKHSAESEYRHETTGLANLVKAQKLFILENDLNMKQELILEEARKRIDHLNDERNRLKLVVCKDTESQERF</sequence>
<dbReference type="EMBL" id="CAJOBC010001058">
    <property type="protein sequence ID" value="CAF3651907.1"/>
    <property type="molecule type" value="Genomic_DNA"/>
</dbReference>
<dbReference type="AlphaFoldDB" id="A0A813XG76"/>
<dbReference type="OrthoDB" id="10044109at2759"/>
<gene>
    <name evidence="3" type="ORF">GPM918_LOCUS6757</name>
    <name evidence="4" type="ORF">SRO942_LOCUS6757</name>
</gene>
<evidence type="ECO:0000256" key="2">
    <source>
        <dbReference type="SAM" id="MobiDB-lite"/>
    </source>
</evidence>
<evidence type="ECO:0000313" key="3">
    <source>
        <dbReference type="EMBL" id="CAF0864372.1"/>
    </source>
</evidence>
<feature type="compositionally biased region" description="Acidic residues" evidence="2">
    <location>
        <begin position="1"/>
        <end position="15"/>
    </location>
</feature>
<keyword evidence="5" id="KW-1185">Reference proteome</keyword>
<feature type="region of interest" description="Disordered" evidence="2">
    <location>
        <begin position="1"/>
        <end position="71"/>
    </location>
</feature>
<evidence type="ECO:0000313" key="4">
    <source>
        <dbReference type="EMBL" id="CAF3651907.1"/>
    </source>
</evidence>
<dbReference type="EMBL" id="CAJNOQ010001058">
    <property type="protein sequence ID" value="CAF0864372.1"/>
    <property type="molecule type" value="Genomic_DNA"/>
</dbReference>
<dbReference type="Proteomes" id="UP000663829">
    <property type="component" value="Unassembled WGS sequence"/>
</dbReference>
<dbReference type="Proteomes" id="UP000681722">
    <property type="component" value="Unassembled WGS sequence"/>
</dbReference>
<keyword evidence="1" id="KW-0175">Coiled coil</keyword>
<name>A0A813XG76_9BILA</name>
<proteinExistence type="predicted"/>
<evidence type="ECO:0000313" key="5">
    <source>
        <dbReference type="Proteomes" id="UP000663829"/>
    </source>
</evidence>
<organism evidence="3 5">
    <name type="scientific">Didymodactylos carnosus</name>
    <dbReference type="NCBI Taxonomy" id="1234261"/>
    <lineage>
        <taxon>Eukaryota</taxon>
        <taxon>Metazoa</taxon>
        <taxon>Spiralia</taxon>
        <taxon>Gnathifera</taxon>
        <taxon>Rotifera</taxon>
        <taxon>Eurotatoria</taxon>
        <taxon>Bdelloidea</taxon>
        <taxon>Philodinida</taxon>
        <taxon>Philodinidae</taxon>
        <taxon>Didymodactylos</taxon>
    </lineage>
</organism>
<feature type="compositionally biased region" description="Acidic residues" evidence="2">
    <location>
        <begin position="57"/>
        <end position="71"/>
    </location>
</feature>
<protein>
    <submittedName>
        <fullName evidence="3">Uncharacterized protein</fullName>
    </submittedName>
</protein>
<evidence type="ECO:0000256" key="1">
    <source>
        <dbReference type="SAM" id="Coils"/>
    </source>
</evidence>
<feature type="coiled-coil region" evidence="1">
    <location>
        <begin position="221"/>
        <end position="248"/>
    </location>
</feature>
<reference evidence="3" key="1">
    <citation type="submission" date="2021-02" db="EMBL/GenBank/DDBJ databases">
        <authorList>
            <person name="Nowell W R."/>
        </authorList>
    </citation>
    <scope>NUCLEOTIDE SEQUENCE</scope>
</reference>
<accession>A0A813XG76</accession>